<reference evidence="4" key="1">
    <citation type="submission" date="2020-05" db="EMBL/GenBank/DDBJ databases">
        <authorList>
            <person name="Chiriac C."/>
            <person name="Salcher M."/>
            <person name="Ghai R."/>
            <person name="Kavagutti S V."/>
        </authorList>
    </citation>
    <scope>NUCLEOTIDE SEQUENCE</scope>
</reference>
<evidence type="ECO:0000256" key="2">
    <source>
        <dbReference type="SAM" id="Phobius"/>
    </source>
</evidence>
<keyword evidence="2" id="KW-0472">Membrane</keyword>
<gene>
    <name evidence="4" type="ORF">UFOPK3770_00454</name>
</gene>
<dbReference type="EMBL" id="CAESAJ010000031">
    <property type="protein sequence ID" value="CAB4334403.1"/>
    <property type="molecule type" value="Genomic_DNA"/>
</dbReference>
<dbReference type="NCBIfam" id="TIGR00350">
    <property type="entry name" value="lytR_cpsA_psr"/>
    <property type="match status" value="1"/>
</dbReference>
<proteinExistence type="predicted"/>
<dbReference type="PANTHER" id="PTHR33392">
    <property type="entry name" value="POLYISOPRENYL-TEICHOIC ACID--PEPTIDOGLYCAN TEICHOIC ACID TRANSFERASE TAGU"/>
    <property type="match status" value="1"/>
</dbReference>
<dbReference type="PANTHER" id="PTHR33392:SF6">
    <property type="entry name" value="POLYISOPRENYL-TEICHOIC ACID--PEPTIDOGLYCAN TEICHOIC ACID TRANSFERASE TAGU"/>
    <property type="match status" value="1"/>
</dbReference>
<feature type="region of interest" description="Disordered" evidence="1">
    <location>
        <begin position="1"/>
        <end position="70"/>
    </location>
</feature>
<keyword evidence="2" id="KW-1133">Transmembrane helix</keyword>
<sequence length="391" mass="41782">MKSTVYRRGPDGSIVGIPESESRDRRPSGRTKSPSKLKVKKPPILTGSLPKRPSAKTPIPRKNRTARPLSGLGSKLRQSVHLLRAVVIGYLVFYVLLGAWFSSALTKTQATPQKPIADTRGTNWLLVGSDSRKGLTLKEQHQLHTGADEGAQRTDVIMVLHFGSGGSPTLLSLPRDSYVTIPSHVSLDGTNVAKKKNKINAAYSFGGAPLLVATVEANTGLHIDHYMEIGFVGVRDVTNAVKGVNICVPQKYNDKNSGLKVNKGCQVMNGKTALAYVRMRYADPTGDIGRIQRQQQFLAALVHKVATVKVMANPLRMVYVAKAGSDSVIVGSGDGLIDMARLGLAMRSLSGGKANVATVPLSNPDASSPVGSVVLWDKDKAASLFESLGAK</sequence>
<evidence type="ECO:0000256" key="1">
    <source>
        <dbReference type="SAM" id="MobiDB-lite"/>
    </source>
</evidence>
<dbReference type="Pfam" id="PF03816">
    <property type="entry name" value="LytR_cpsA_psr"/>
    <property type="match status" value="1"/>
</dbReference>
<dbReference type="InterPro" id="IPR050922">
    <property type="entry name" value="LytR/CpsA/Psr_CW_biosynth"/>
</dbReference>
<dbReference type="InterPro" id="IPR004474">
    <property type="entry name" value="LytR_CpsA_psr"/>
</dbReference>
<dbReference type="AlphaFoldDB" id="A0A6J5Z3Q9"/>
<accession>A0A6J5Z3Q9</accession>
<keyword evidence="2" id="KW-0812">Transmembrane</keyword>
<organism evidence="4">
    <name type="scientific">freshwater metagenome</name>
    <dbReference type="NCBI Taxonomy" id="449393"/>
    <lineage>
        <taxon>unclassified sequences</taxon>
        <taxon>metagenomes</taxon>
        <taxon>ecological metagenomes</taxon>
    </lineage>
</organism>
<dbReference type="Gene3D" id="3.40.630.190">
    <property type="entry name" value="LCP protein"/>
    <property type="match status" value="1"/>
</dbReference>
<name>A0A6J5Z3Q9_9ZZZZ</name>
<feature type="transmembrane region" description="Helical" evidence="2">
    <location>
        <begin position="82"/>
        <end position="101"/>
    </location>
</feature>
<evidence type="ECO:0000259" key="3">
    <source>
        <dbReference type="Pfam" id="PF03816"/>
    </source>
</evidence>
<protein>
    <submittedName>
        <fullName evidence="4">Unannotated protein</fullName>
    </submittedName>
</protein>
<evidence type="ECO:0000313" key="4">
    <source>
        <dbReference type="EMBL" id="CAB4334403.1"/>
    </source>
</evidence>
<feature type="domain" description="Cell envelope-related transcriptional attenuator" evidence="3">
    <location>
        <begin position="153"/>
        <end position="306"/>
    </location>
</feature>